<evidence type="ECO:0000313" key="5">
    <source>
        <dbReference type="Proteomes" id="UP000256345"/>
    </source>
</evidence>
<accession>A0ABX9KCH2</accession>
<keyword evidence="2" id="KW-0731">Sigma factor</keyword>
<dbReference type="Gene3D" id="1.10.1740.10">
    <property type="match status" value="1"/>
</dbReference>
<evidence type="ECO:0000256" key="1">
    <source>
        <dbReference type="ARBA" id="ARBA00023015"/>
    </source>
</evidence>
<reference evidence="4 5" key="1">
    <citation type="submission" date="2018-08" db="EMBL/GenBank/DDBJ databases">
        <title>Genomic Encyclopedia of Archaeal and Bacterial Type Strains, Phase II (KMG-II): from individual species to whole genera.</title>
        <authorList>
            <person name="Goeker M."/>
        </authorList>
    </citation>
    <scope>NUCLEOTIDE SEQUENCE [LARGE SCALE GENOMIC DNA]</scope>
    <source>
        <strain evidence="4 5">DSM 2261</strain>
    </source>
</reference>
<comment type="caution">
    <text evidence="4">The sequence shown here is derived from an EMBL/GenBank/DDBJ whole genome shotgun (WGS) entry which is preliminary data.</text>
</comment>
<dbReference type="PANTHER" id="PTHR43133:SF51">
    <property type="entry name" value="RNA POLYMERASE SIGMA FACTOR"/>
    <property type="match status" value="1"/>
</dbReference>
<name>A0ABX9KCH2_9BACT</name>
<dbReference type="InterPro" id="IPR039425">
    <property type="entry name" value="RNA_pol_sigma-70-like"/>
</dbReference>
<dbReference type="PANTHER" id="PTHR43133">
    <property type="entry name" value="RNA POLYMERASE ECF-TYPE SIGMA FACTO"/>
    <property type="match status" value="1"/>
</dbReference>
<keyword evidence="3" id="KW-0804">Transcription</keyword>
<evidence type="ECO:0000256" key="3">
    <source>
        <dbReference type="ARBA" id="ARBA00023163"/>
    </source>
</evidence>
<dbReference type="EMBL" id="QUMU01000001">
    <property type="protein sequence ID" value="REG37888.1"/>
    <property type="molecule type" value="Genomic_DNA"/>
</dbReference>
<dbReference type="SUPFAM" id="SSF88946">
    <property type="entry name" value="Sigma2 domain of RNA polymerase sigma factors"/>
    <property type="match status" value="1"/>
</dbReference>
<evidence type="ECO:0000313" key="4">
    <source>
        <dbReference type="EMBL" id="REG37888.1"/>
    </source>
</evidence>
<dbReference type="InterPro" id="IPR013325">
    <property type="entry name" value="RNA_pol_sigma_r2"/>
</dbReference>
<proteinExistence type="predicted"/>
<dbReference type="Proteomes" id="UP000256345">
    <property type="component" value="Unassembled WGS sequence"/>
</dbReference>
<evidence type="ECO:0000256" key="2">
    <source>
        <dbReference type="ARBA" id="ARBA00023082"/>
    </source>
</evidence>
<gene>
    <name evidence="4" type="ORF">ATI61_101877</name>
</gene>
<keyword evidence="1" id="KW-0805">Transcription regulation</keyword>
<sequence>MDTPPMLLHISGDGLSAAARTPWIRLGGMKERFPAPLGLARAAQRGFVTTRWSLVLDAGKDAAPEAQKALSELFTLYRYPVYAYIKSLRYPADEAEDFTQGFFAQMLEKNSLGVLERGRGRFRNWLLVSVKHYLANMRDHERARKRGGDRVRIGLEDAEVSSLELPERTPEQAFERHWAVRLLENALNALGEEYAHAGKGLLFSKLKRTLTGEAEDSLANIARELGMKTGTLRIHAFRLRRRYQELVEQEVLHTVKNPEEVADELRFLKSVLKRG</sequence>
<protein>
    <submittedName>
        <fullName evidence="4">RNA polymerase sigma-70 factor (ECF subfamily)</fullName>
    </submittedName>
</protein>
<keyword evidence="5" id="KW-1185">Reference proteome</keyword>
<organism evidence="4 5">
    <name type="scientific">Archangium gephyra</name>
    <dbReference type="NCBI Taxonomy" id="48"/>
    <lineage>
        <taxon>Bacteria</taxon>
        <taxon>Pseudomonadati</taxon>
        <taxon>Myxococcota</taxon>
        <taxon>Myxococcia</taxon>
        <taxon>Myxococcales</taxon>
        <taxon>Cystobacterineae</taxon>
        <taxon>Archangiaceae</taxon>
        <taxon>Archangium</taxon>
    </lineage>
</organism>